<dbReference type="RefSeq" id="WP_186634625.1">
    <property type="nucleotide sequence ID" value="NZ_JACOAF010000018.1"/>
</dbReference>
<feature type="domain" description="Glycosyltransferase 2-like" evidence="1">
    <location>
        <begin position="5"/>
        <end position="141"/>
    </location>
</feature>
<organism evidence="2 3">
    <name type="scientific">Rufibacter sediminis</name>
    <dbReference type="NCBI Taxonomy" id="2762756"/>
    <lineage>
        <taxon>Bacteria</taxon>
        <taxon>Pseudomonadati</taxon>
        <taxon>Bacteroidota</taxon>
        <taxon>Cytophagia</taxon>
        <taxon>Cytophagales</taxon>
        <taxon>Hymenobacteraceae</taxon>
        <taxon>Rufibacter</taxon>
    </lineage>
</organism>
<dbReference type="InterPro" id="IPR029044">
    <property type="entry name" value="Nucleotide-diphossugar_trans"/>
</dbReference>
<dbReference type="SUPFAM" id="SSF53448">
    <property type="entry name" value="Nucleotide-diphospho-sugar transferases"/>
    <property type="match status" value="1"/>
</dbReference>
<evidence type="ECO:0000313" key="3">
    <source>
        <dbReference type="Proteomes" id="UP000659698"/>
    </source>
</evidence>
<evidence type="ECO:0000313" key="2">
    <source>
        <dbReference type="EMBL" id="MBC3539272.1"/>
    </source>
</evidence>
<comment type="caution">
    <text evidence="2">The sequence shown here is derived from an EMBL/GenBank/DDBJ whole genome shotgun (WGS) entry which is preliminary data.</text>
</comment>
<dbReference type="InterPro" id="IPR001173">
    <property type="entry name" value="Glyco_trans_2-like"/>
</dbReference>
<protein>
    <submittedName>
        <fullName evidence="2">Glycosyltransferase</fullName>
    </submittedName>
</protein>
<sequence>MPKITVLMPVYNSEKFLREAMDSILQQTFRDFEFLIIDDGSTDRSVEIIQSYTDPRISFYQNEQNLGISPTLNKGIHLAKADLIARMDADDLCYPTRLQRQFEYMQAHPDCAMVSSLVRVISETGETVRHDRFESRFLYYNLNFICWIYHPTVLYRRQAVQEVGMYTAAYSEDFELFWQLARNHKIHNLPEVLLDYRVTGQSLHQVLKKQEYDQAQKEQLLRNFRYYAGEHYTLPEKYLACFQHDFTFLLQEQKIGSLLECLQALDFLNHQIIGKENVNRDVHDMQEAARIKKKFIISTLARRLPRGKAILFLLRLGKIKFLTHLITSHLLRRV</sequence>
<evidence type="ECO:0000259" key="1">
    <source>
        <dbReference type="Pfam" id="PF00535"/>
    </source>
</evidence>
<dbReference type="Proteomes" id="UP000659698">
    <property type="component" value="Unassembled WGS sequence"/>
</dbReference>
<dbReference type="EMBL" id="JACOAF010000018">
    <property type="protein sequence ID" value="MBC3539272.1"/>
    <property type="molecule type" value="Genomic_DNA"/>
</dbReference>
<dbReference type="Gene3D" id="3.90.550.10">
    <property type="entry name" value="Spore Coat Polysaccharide Biosynthesis Protein SpsA, Chain A"/>
    <property type="match status" value="1"/>
</dbReference>
<name>A0ABR6VQS6_9BACT</name>
<accession>A0ABR6VQS6</accession>
<dbReference type="Pfam" id="PF00535">
    <property type="entry name" value="Glycos_transf_2"/>
    <property type="match status" value="1"/>
</dbReference>
<gene>
    <name evidence="2" type="ORF">H7U12_06240</name>
</gene>
<dbReference type="PANTHER" id="PTHR22916">
    <property type="entry name" value="GLYCOSYLTRANSFERASE"/>
    <property type="match status" value="1"/>
</dbReference>
<keyword evidence="3" id="KW-1185">Reference proteome</keyword>
<reference evidence="2 3" key="1">
    <citation type="journal article" date="2019" name="Int. J. Syst. Evol. Microbiol.">
        <title>Rufibacter sediminis sp. nov., isolated from freshwater lake sediment.</title>
        <authorList>
            <person name="Qu J.H."/>
            <person name="Zhang L.J."/>
            <person name="Fu Y.H."/>
            <person name="Li H.F."/>
        </authorList>
    </citation>
    <scope>NUCLEOTIDE SEQUENCE [LARGE SCALE GENOMIC DNA]</scope>
    <source>
        <strain evidence="2 3">H-1</strain>
    </source>
</reference>
<proteinExistence type="predicted"/>
<dbReference type="PANTHER" id="PTHR22916:SF3">
    <property type="entry name" value="UDP-GLCNAC:BETAGAL BETA-1,3-N-ACETYLGLUCOSAMINYLTRANSFERASE-LIKE PROTEIN 1"/>
    <property type="match status" value="1"/>
</dbReference>